<dbReference type="PROSITE" id="PS50216">
    <property type="entry name" value="DHHC"/>
    <property type="match status" value="1"/>
</dbReference>
<evidence type="ECO:0000256" key="4">
    <source>
        <dbReference type="ARBA" id="ARBA00022737"/>
    </source>
</evidence>
<comment type="subcellular location">
    <subcellularLocation>
        <location evidence="1">Membrane</location>
        <topology evidence="1">Multi-pass membrane protein</topology>
    </subcellularLocation>
</comment>
<protein>
    <recommendedName>
        <fullName evidence="13">Palmitoyltransferase</fullName>
        <ecNumber evidence="13">2.3.1.225</ecNumber>
    </recommendedName>
</protein>
<reference evidence="17" key="1">
    <citation type="submission" date="2016-03" db="EMBL/GenBank/DDBJ databases">
        <authorList>
            <person name="Devillers Hugo."/>
        </authorList>
    </citation>
    <scope>NUCLEOTIDE SEQUENCE [LARGE SCALE GENOMIC DNA]</scope>
</reference>
<evidence type="ECO:0000256" key="11">
    <source>
        <dbReference type="ARBA" id="ARBA00048048"/>
    </source>
</evidence>
<comment type="domain">
    <text evidence="13">The DHHC domain is required for palmitoyltransferase activity.</text>
</comment>
<evidence type="ECO:0000256" key="2">
    <source>
        <dbReference type="ARBA" id="ARBA00010104"/>
    </source>
</evidence>
<dbReference type="InterPro" id="IPR001594">
    <property type="entry name" value="Palmitoyltrfase_DHHC"/>
</dbReference>
<evidence type="ECO:0000256" key="8">
    <source>
        <dbReference type="ARBA" id="ARBA00023139"/>
    </source>
</evidence>
<keyword evidence="6 12" id="KW-0040">ANK repeat</keyword>
<evidence type="ECO:0000256" key="3">
    <source>
        <dbReference type="ARBA" id="ARBA00022692"/>
    </source>
</evidence>
<dbReference type="PANTHER" id="PTHR24161">
    <property type="entry name" value="ANK_REP_REGION DOMAIN-CONTAINING PROTEIN-RELATED"/>
    <property type="match status" value="1"/>
</dbReference>
<dbReference type="Gene3D" id="1.25.40.20">
    <property type="entry name" value="Ankyrin repeat-containing domain"/>
    <property type="match status" value="1"/>
</dbReference>
<evidence type="ECO:0000256" key="7">
    <source>
        <dbReference type="ARBA" id="ARBA00023136"/>
    </source>
</evidence>
<comment type="similarity">
    <text evidence="2">Belongs to the DHHC palmitoyltransferase family. AKR/ZDHHC17 subfamily.</text>
</comment>
<evidence type="ECO:0000256" key="1">
    <source>
        <dbReference type="ARBA" id="ARBA00004141"/>
    </source>
</evidence>
<evidence type="ECO:0000256" key="10">
    <source>
        <dbReference type="ARBA" id="ARBA00023315"/>
    </source>
</evidence>
<evidence type="ECO:0000313" key="16">
    <source>
        <dbReference type="EMBL" id="SCV01721.1"/>
    </source>
</evidence>
<feature type="transmembrane region" description="Helical" evidence="13">
    <location>
        <begin position="496"/>
        <end position="519"/>
    </location>
</feature>
<dbReference type="Pfam" id="PF12796">
    <property type="entry name" value="Ank_2"/>
    <property type="match status" value="2"/>
</dbReference>
<dbReference type="EMBL" id="LT598484">
    <property type="protein sequence ID" value="SCV01721.1"/>
    <property type="molecule type" value="Genomic_DNA"/>
</dbReference>
<feature type="repeat" description="ANK" evidence="12">
    <location>
        <begin position="229"/>
        <end position="261"/>
    </location>
</feature>
<feature type="region of interest" description="Disordered" evidence="14">
    <location>
        <begin position="1"/>
        <end position="49"/>
    </location>
</feature>
<dbReference type="SMART" id="SM00248">
    <property type="entry name" value="ANK"/>
    <property type="match status" value="5"/>
</dbReference>
<dbReference type="InterPro" id="IPR002110">
    <property type="entry name" value="Ankyrin_rpt"/>
</dbReference>
<name>A0A1G4KBQ3_9SACH</name>
<accession>A0A1G4KBQ3</accession>
<feature type="transmembrane region" description="Helical" evidence="13">
    <location>
        <begin position="327"/>
        <end position="347"/>
    </location>
</feature>
<evidence type="ECO:0000313" key="17">
    <source>
        <dbReference type="Proteomes" id="UP000191144"/>
    </source>
</evidence>
<keyword evidence="4" id="KW-0677">Repeat</keyword>
<dbReference type="Proteomes" id="UP000191144">
    <property type="component" value="Chromosome G"/>
</dbReference>
<dbReference type="InterPro" id="IPR036770">
    <property type="entry name" value="Ankyrin_rpt-contain_sf"/>
</dbReference>
<feature type="domain" description="Palmitoyltransferase DHHC" evidence="15">
    <location>
        <begin position="448"/>
        <end position="584"/>
    </location>
</feature>
<dbReference type="GO" id="GO:0019706">
    <property type="term" value="F:protein-cysteine S-palmitoyltransferase activity"/>
    <property type="evidence" value="ECO:0007669"/>
    <property type="project" value="UniProtKB-EC"/>
</dbReference>
<keyword evidence="5 13" id="KW-1133">Transmembrane helix</keyword>
<dbReference type="EC" id="2.3.1.225" evidence="13"/>
<keyword evidence="10 13" id="KW-0012">Acyltransferase</keyword>
<evidence type="ECO:0000259" key="15">
    <source>
        <dbReference type="Pfam" id="PF01529"/>
    </source>
</evidence>
<dbReference type="SUPFAM" id="SSF48403">
    <property type="entry name" value="Ankyrin repeat"/>
    <property type="match status" value="1"/>
</dbReference>
<dbReference type="GO" id="GO:0016020">
    <property type="term" value="C:membrane"/>
    <property type="evidence" value="ECO:0007669"/>
    <property type="project" value="UniProtKB-SubCell"/>
</dbReference>
<comment type="catalytic activity">
    <reaction evidence="11 13">
        <text>L-cysteinyl-[protein] + hexadecanoyl-CoA = S-hexadecanoyl-L-cysteinyl-[protein] + CoA</text>
        <dbReference type="Rhea" id="RHEA:36683"/>
        <dbReference type="Rhea" id="RHEA-COMP:10131"/>
        <dbReference type="Rhea" id="RHEA-COMP:11032"/>
        <dbReference type="ChEBI" id="CHEBI:29950"/>
        <dbReference type="ChEBI" id="CHEBI:57287"/>
        <dbReference type="ChEBI" id="CHEBI:57379"/>
        <dbReference type="ChEBI" id="CHEBI:74151"/>
        <dbReference type="EC" id="2.3.1.225"/>
    </reaction>
</comment>
<keyword evidence="8" id="KW-0564">Palmitate</keyword>
<evidence type="ECO:0000256" key="9">
    <source>
        <dbReference type="ARBA" id="ARBA00023288"/>
    </source>
</evidence>
<dbReference type="Pfam" id="PF01529">
    <property type="entry name" value="DHHC"/>
    <property type="match status" value="1"/>
</dbReference>
<keyword evidence="7 13" id="KW-0472">Membrane</keyword>
<evidence type="ECO:0000256" key="5">
    <source>
        <dbReference type="ARBA" id="ARBA00022989"/>
    </source>
</evidence>
<evidence type="ECO:0000256" key="13">
    <source>
        <dbReference type="RuleBase" id="RU079119"/>
    </source>
</evidence>
<feature type="compositionally biased region" description="Basic and acidic residues" evidence="14">
    <location>
        <begin position="1"/>
        <end position="11"/>
    </location>
</feature>
<keyword evidence="13" id="KW-0808">Transferase</keyword>
<feature type="transmembrane region" description="Helical" evidence="13">
    <location>
        <begin position="548"/>
        <end position="567"/>
    </location>
</feature>
<keyword evidence="17" id="KW-1185">Reference proteome</keyword>
<feature type="compositionally biased region" description="Polar residues" evidence="14">
    <location>
        <begin position="40"/>
        <end position="49"/>
    </location>
</feature>
<evidence type="ECO:0000256" key="6">
    <source>
        <dbReference type="ARBA" id="ARBA00023043"/>
    </source>
</evidence>
<dbReference type="AlphaFoldDB" id="A0A1G4KBQ3"/>
<keyword evidence="9" id="KW-0449">Lipoprotein</keyword>
<feature type="repeat" description="ANK" evidence="12">
    <location>
        <begin position="126"/>
        <end position="158"/>
    </location>
</feature>
<evidence type="ECO:0000256" key="14">
    <source>
        <dbReference type="SAM" id="MobiDB-lite"/>
    </source>
</evidence>
<proteinExistence type="inferred from homology"/>
<feature type="transmembrane region" description="Helical" evidence="13">
    <location>
        <begin position="304"/>
        <end position="321"/>
    </location>
</feature>
<feature type="transmembrane region" description="Helical" evidence="13">
    <location>
        <begin position="368"/>
        <end position="387"/>
    </location>
</feature>
<gene>
    <name evidence="16" type="ORF">LAME_0G18074G</name>
</gene>
<sequence>MATLDTGKEVENLSVSESQRASISSIEPIPPSNDGEVSEENISLTNTDNQSGALDATLNKYREACQTGDLVIVKKMVESGVIDLKHDYSDEDRVSGLHWACINNRLGVVKYLISNGADVNFAGGKLDATPLHWAARYGYVYIVHYLLERGADPKLVDQQGFNVLHLSINSSNVMLVLYALFFIAGDELSIDALDPNNRTPLLWAAYQGDSLSVKALLEFKANSSIVDSGGFSPLHWATVKGQIQVIKALIDDGADVFQKTNDNKDCFIISKEMNTTESLSLALLKNGLKADGTPLVKYFSNPHYAKFVTFMAPFVLLGVIFKLFASINFLLALLLSLLSGFAAAIGLKKLVLPSFISSSGSGSFFKTPFWAGILLGSLLWVLYVWLARVFIATFEEEPFINLAFLFFATVCIISFFKLLSSNPGKIVKEENHDKIKETIQELLRVGKFDARHFCIETYVRKPLRSKYSRFNNALITRFDHFCPWVYNDIGLRNHKLFLYFLSSLIVGAICFAKACMEYFDVLEDASNSDFKCMILDDELCAGLHIDPFALFVMAWACLQVLWVSCLLTTQLFQTIKGITSYELNEKSRERHGQNEPSEFFMTTPTDLMDRDELSALNQGTVNSNDRRLMKPRTCFSTLCGLTGLDQLPVILSGFFGSARGQQDSIQTRVGTGRFATNNGWKTNLKDFWLLSDQTAPLWQRLLYSPQGFKASYNNKEVDYRTLYTLPETTLPQEDMV</sequence>
<feature type="repeat" description="ANK" evidence="12">
    <location>
        <begin position="92"/>
        <end position="124"/>
    </location>
</feature>
<dbReference type="PROSITE" id="PS50088">
    <property type="entry name" value="ANK_REPEAT"/>
    <property type="match status" value="4"/>
</dbReference>
<organism evidence="16 17">
    <name type="scientific">Lachancea meyersii CBS 8951</name>
    <dbReference type="NCBI Taxonomy" id="1266667"/>
    <lineage>
        <taxon>Eukaryota</taxon>
        <taxon>Fungi</taxon>
        <taxon>Dikarya</taxon>
        <taxon>Ascomycota</taxon>
        <taxon>Saccharomycotina</taxon>
        <taxon>Saccharomycetes</taxon>
        <taxon>Saccharomycetales</taxon>
        <taxon>Saccharomycetaceae</taxon>
        <taxon>Lachancea</taxon>
    </lineage>
</organism>
<feature type="transmembrane region" description="Helical" evidence="13">
    <location>
        <begin position="399"/>
        <end position="419"/>
    </location>
</feature>
<evidence type="ECO:0000256" key="12">
    <source>
        <dbReference type="PROSITE-ProRule" id="PRU00023"/>
    </source>
</evidence>
<feature type="repeat" description="ANK" evidence="12">
    <location>
        <begin position="196"/>
        <end position="228"/>
    </location>
</feature>
<dbReference type="OrthoDB" id="6781668at2759"/>
<dbReference type="PROSITE" id="PS50297">
    <property type="entry name" value="ANK_REP_REGION"/>
    <property type="match status" value="3"/>
</dbReference>
<dbReference type="PANTHER" id="PTHR24161:SF85">
    <property type="entry name" value="PALMITOYLTRANSFERASE HIP14"/>
    <property type="match status" value="1"/>
</dbReference>
<keyword evidence="3 13" id="KW-0812">Transmembrane</keyword>